<dbReference type="Gramene" id="rna-AYBTSS11_LOCUS27753">
    <property type="protein sequence ID" value="CAJ1975627.1"/>
    <property type="gene ID" value="gene-AYBTSS11_LOCUS27753"/>
</dbReference>
<evidence type="ECO:0000313" key="17">
    <source>
        <dbReference type="Proteomes" id="UP001189624"/>
    </source>
</evidence>
<keyword evidence="6 14" id="KW-0378">Hydrolase</keyword>
<feature type="domain" description="MADS-box" evidence="15">
    <location>
        <begin position="272"/>
        <end position="332"/>
    </location>
</feature>
<dbReference type="GO" id="GO:0004650">
    <property type="term" value="F:polygalacturonase activity"/>
    <property type="evidence" value="ECO:0007669"/>
    <property type="project" value="InterPro"/>
</dbReference>
<keyword evidence="5" id="KW-0964">Secreted</keyword>
<evidence type="ECO:0000259" key="15">
    <source>
        <dbReference type="PROSITE" id="PS50066"/>
    </source>
</evidence>
<dbReference type="EMBL" id="OY731406">
    <property type="protein sequence ID" value="CAJ1975627.1"/>
    <property type="molecule type" value="Genomic_DNA"/>
</dbReference>
<reference evidence="16" key="1">
    <citation type="submission" date="2023-10" db="EMBL/GenBank/DDBJ databases">
        <authorList>
            <person name="Domelevo Entfellner J.-B."/>
        </authorList>
    </citation>
    <scope>NUCLEOTIDE SEQUENCE</scope>
</reference>
<dbReference type="GO" id="GO:0005975">
    <property type="term" value="P:carbohydrate metabolic process"/>
    <property type="evidence" value="ECO:0007669"/>
    <property type="project" value="InterPro"/>
</dbReference>
<dbReference type="InterPro" id="IPR012334">
    <property type="entry name" value="Pectin_lyas_fold"/>
</dbReference>
<evidence type="ECO:0000256" key="11">
    <source>
        <dbReference type="ARBA" id="ARBA00023295"/>
    </source>
</evidence>
<dbReference type="InterPro" id="IPR002100">
    <property type="entry name" value="TF_MADSbox"/>
</dbReference>
<keyword evidence="8" id="KW-0238">DNA-binding</keyword>
<dbReference type="InterPro" id="IPR036879">
    <property type="entry name" value="TF_MADSbox_sf"/>
</dbReference>
<dbReference type="GO" id="GO:0046983">
    <property type="term" value="F:protein dimerization activity"/>
    <property type="evidence" value="ECO:0007669"/>
    <property type="project" value="InterPro"/>
</dbReference>
<evidence type="ECO:0000256" key="8">
    <source>
        <dbReference type="ARBA" id="ARBA00023125"/>
    </source>
</evidence>
<accession>A0AA86SZ80</accession>
<keyword evidence="12" id="KW-0961">Cell wall biogenesis/degradation</keyword>
<evidence type="ECO:0000256" key="7">
    <source>
        <dbReference type="ARBA" id="ARBA00023015"/>
    </source>
</evidence>
<dbReference type="Gene3D" id="3.40.1810.10">
    <property type="entry name" value="Transcription factor, MADS-box"/>
    <property type="match status" value="1"/>
</dbReference>
<dbReference type="PROSITE" id="PS50066">
    <property type="entry name" value="MADS_BOX_2"/>
    <property type="match status" value="1"/>
</dbReference>
<evidence type="ECO:0000256" key="4">
    <source>
        <dbReference type="ARBA" id="ARBA00022512"/>
    </source>
</evidence>
<gene>
    <name evidence="16" type="ORF">AYBTSS11_LOCUS27753</name>
</gene>
<keyword evidence="17" id="KW-1185">Reference proteome</keyword>
<keyword evidence="10" id="KW-0539">Nucleus</keyword>
<evidence type="ECO:0000256" key="14">
    <source>
        <dbReference type="RuleBase" id="RU361169"/>
    </source>
</evidence>
<dbReference type="GO" id="GO:0003677">
    <property type="term" value="F:DNA binding"/>
    <property type="evidence" value="ECO:0007669"/>
    <property type="project" value="UniProtKB-KW"/>
</dbReference>
<keyword evidence="4" id="KW-0134">Cell wall</keyword>
<keyword evidence="11 14" id="KW-0326">Glycosidase</keyword>
<dbReference type="InterPro" id="IPR011050">
    <property type="entry name" value="Pectin_lyase_fold/virulence"/>
</dbReference>
<dbReference type="Gene3D" id="2.160.20.10">
    <property type="entry name" value="Single-stranded right-handed beta-helix, Pectin lyase-like"/>
    <property type="match status" value="1"/>
</dbReference>
<dbReference type="Proteomes" id="UP001189624">
    <property type="component" value="Chromosome 9"/>
</dbReference>
<keyword evidence="7" id="KW-0805">Transcription regulation</keyword>
<name>A0AA86SZ80_9FABA</name>
<dbReference type="GO" id="GO:0071555">
    <property type="term" value="P:cell wall organization"/>
    <property type="evidence" value="ECO:0007669"/>
    <property type="project" value="UniProtKB-KW"/>
</dbReference>
<evidence type="ECO:0000256" key="1">
    <source>
        <dbReference type="ARBA" id="ARBA00004123"/>
    </source>
</evidence>
<dbReference type="SUPFAM" id="SSF55455">
    <property type="entry name" value="SRF-like"/>
    <property type="match status" value="1"/>
</dbReference>
<dbReference type="InterPro" id="IPR000743">
    <property type="entry name" value="Glyco_hydro_28"/>
</dbReference>
<dbReference type="SMART" id="SM00432">
    <property type="entry name" value="MADS"/>
    <property type="match status" value="1"/>
</dbReference>
<evidence type="ECO:0000256" key="6">
    <source>
        <dbReference type="ARBA" id="ARBA00022801"/>
    </source>
</evidence>
<dbReference type="PROSITE" id="PS00502">
    <property type="entry name" value="POLYGALACTURONASE"/>
    <property type="match status" value="1"/>
</dbReference>
<feature type="active site" evidence="13">
    <location>
        <position position="138"/>
    </location>
</feature>
<dbReference type="SUPFAM" id="SSF51126">
    <property type="entry name" value="Pectin lyase-like"/>
    <property type="match status" value="1"/>
</dbReference>
<evidence type="ECO:0000256" key="3">
    <source>
        <dbReference type="ARBA" id="ARBA00008834"/>
    </source>
</evidence>
<evidence type="ECO:0000313" key="16">
    <source>
        <dbReference type="EMBL" id="CAJ1975627.1"/>
    </source>
</evidence>
<keyword evidence="9" id="KW-0804">Transcription</keyword>
<protein>
    <recommendedName>
        <fullName evidence="15">MADS-box domain-containing protein</fullName>
    </recommendedName>
</protein>
<comment type="subcellular location">
    <subcellularLocation>
        <location evidence="1">Nucleus</location>
    </subcellularLocation>
    <subcellularLocation>
        <location evidence="2">Secreted</location>
        <location evidence="2">Cell wall</location>
    </subcellularLocation>
</comment>
<dbReference type="PANTHER" id="PTHR31375">
    <property type="match status" value="1"/>
</dbReference>
<comment type="similarity">
    <text evidence="3 14">Belongs to the glycosyl hydrolase 28 family.</text>
</comment>
<proteinExistence type="inferred from homology"/>
<dbReference type="Pfam" id="PF00295">
    <property type="entry name" value="Glyco_hydro_28"/>
    <property type="match status" value="2"/>
</dbReference>
<evidence type="ECO:0000256" key="13">
    <source>
        <dbReference type="PROSITE-ProRule" id="PRU10052"/>
    </source>
</evidence>
<evidence type="ECO:0000256" key="9">
    <source>
        <dbReference type="ARBA" id="ARBA00023163"/>
    </source>
</evidence>
<evidence type="ECO:0000256" key="2">
    <source>
        <dbReference type="ARBA" id="ARBA00004191"/>
    </source>
</evidence>
<evidence type="ECO:0000256" key="12">
    <source>
        <dbReference type="ARBA" id="ARBA00023316"/>
    </source>
</evidence>
<evidence type="ECO:0000256" key="5">
    <source>
        <dbReference type="ARBA" id="ARBA00022525"/>
    </source>
</evidence>
<evidence type="ECO:0000256" key="10">
    <source>
        <dbReference type="ARBA" id="ARBA00023242"/>
    </source>
</evidence>
<dbReference type="AlphaFoldDB" id="A0AA86SZ80"/>
<dbReference type="Pfam" id="PF00319">
    <property type="entry name" value="SRF-TF"/>
    <property type="match status" value="1"/>
</dbReference>
<dbReference type="GO" id="GO:0005634">
    <property type="term" value="C:nucleus"/>
    <property type="evidence" value="ECO:0007669"/>
    <property type="project" value="UniProtKB-SubCell"/>
</dbReference>
<organism evidence="16 17">
    <name type="scientific">Sphenostylis stenocarpa</name>
    <dbReference type="NCBI Taxonomy" id="92480"/>
    <lineage>
        <taxon>Eukaryota</taxon>
        <taxon>Viridiplantae</taxon>
        <taxon>Streptophyta</taxon>
        <taxon>Embryophyta</taxon>
        <taxon>Tracheophyta</taxon>
        <taxon>Spermatophyta</taxon>
        <taxon>Magnoliopsida</taxon>
        <taxon>eudicotyledons</taxon>
        <taxon>Gunneridae</taxon>
        <taxon>Pentapetalae</taxon>
        <taxon>rosids</taxon>
        <taxon>fabids</taxon>
        <taxon>Fabales</taxon>
        <taxon>Fabaceae</taxon>
        <taxon>Papilionoideae</taxon>
        <taxon>50 kb inversion clade</taxon>
        <taxon>NPAAA clade</taxon>
        <taxon>indigoferoid/millettioid clade</taxon>
        <taxon>Phaseoleae</taxon>
        <taxon>Sphenostylis</taxon>
    </lineage>
</organism>
<sequence length="780" mass="87191">MNKIKFQIDGTIVAPSDYRSFSNSGVWILFRHLSGLLILGGTLDGKGQSYWNCKINVKSCPIGARGIHFAVDHCRQVLFEHVNINAPSTSPNTDGINVLLSSGITVSHATTGTGDDCISLSYGNTHVWIEHVNCDPGHGISIGSLGKFEHEAGVHNVTVMSSTFDRTQNGVRIKSWARPSHGYAKDISSGVKMIKVLYENIKGTSASREAINFDCSKSNPCQGIKLHDINLVYNKETATSTCTNALGISSGVVIPKGSESNTTTQIIDMLNMGRPKLILKPITNGRERDLAFMKRKKGLIKTISEFSRVCGVRTCLIMYDGNGDSPPLTWPQDPNEMHSIIQRYESIMYDRIPKNFDLSTFFEIRKNMVDTEISKVQKDTLKIKYPTWHPCFDNLGAEELRNFIAILDIKLEACNQRTKMFKCKKQNEAEFNFMQCLVQPECVLPNPSQPGFMENISQNQSSLSPVMPLTDGNLVASYLHKFEKGSSSQSQMLNFDSNLMHLEAEHKGVVDTTNHVVGSQDYGSQVDAFGNSSNKLVPSDLLHESLNICNLLGEIQSMNQHWRSNQHQAQMIGGSNTAMNDVTTYDATLLGNQYNPESSLCNYNGVVQSYNYDAPLQSIGFQVENLQQMIVSKSLVIVLSDKEEKLLTYGNNMIMLVFQRVQTLVGEGNNIPTDEKKRIGHQHALFYPQETVTLIWLHKTSKLNKIYRKIQNYRQESSTSASQSIRDLLSICKPLKQAHCHTGEIAYSCKFHQGSNYLNSFSLPVCSNDIRLWNRNHLVS</sequence>